<feature type="domain" description="Lipoyl-binding" evidence="12">
    <location>
        <begin position="3"/>
        <end position="78"/>
    </location>
</feature>
<name>A0A371RIL0_9PROT</name>
<dbReference type="InterPro" id="IPR001078">
    <property type="entry name" value="2-oxoacid_DH_actylTfrase"/>
</dbReference>
<comment type="similarity">
    <text evidence="4 10">Belongs to the 2-oxoacid dehydrogenase family.</text>
</comment>
<dbReference type="GO" id="GO:0005737">
    <property type="term" value="C:cytoplasm"/>
    <property type="evidence" value="ECO:0007669"/>
    <property type="project" value="TreeGrafter"/>
</dbReference>
<evidence type="ECO:0000256" key="10">
    <source>
        <dbReference type="RuleBase" id="RU003423"/>
    </source>
</evidence>
<dbReference type="Pfam" id="PF00198">
    <property type="entry name" value="2-oxoacid_dh"/>
    <property type="match status" value="1"/>
</dbReference>
<evidence type="ECO:0000256" key="8">
    <source>
        <dbReference type="ARBA" id="ARBA00023315"/>
    </source>
</evidence>
<keyword evidence="7 10" id="KW-0450">Lipoyl</keyword>
<accession>A0A371RIL0</accession>
<evidence type="ECO:0000256" key="4">
    <source>
        <dbReference type="ARBA" id="ARBA00007317"/>
    </source>
</evidence>
<dbReference type="Pfam" id="PF00364">
    <property type="entry name" value="Biotin_lipoyl"/>
    <property type="match status" value="1"/>
</dbReference>
<dbReference type="PANTHER" id="PTHR43178:SF5">
    <property type="entry name" value="LIPOAMIDE ACYLTRANSFERASE COMPONENT OF BRANCHED-CHAIN ALPHA-KETO ACID DEHYDROGENASE COMPLEX, MITOCHONDRIAL"/>
    <property type="match status" value="1"/>
</dbReference>
<sequence length="438" mass="46690">MGVHVIKLPDVGEGVAEAEFVELHIKPGDEVEPDQNLADVMTDKATVEIPSPRKGKVLWIGPAVGEVVAVGSEIIKLEVEGAGNTKEDSASAAATAPAEEKAPVAEESPAPEPKAAPAPAPKTEPAPVQAQPAASRLVDLPRARDVNDKPLASPAVRARARAQGVDLQFVYGTGPAGRITHEDLDSYISGQSPAKVPGGSGATFAPDTSVEEVKVIGLRRKIAEKMQESKRRIPHITYVEEVDVTALEDLRAHMNAGRGDRPKLTVLPYLMRAMVLTLRKFPHINARFDDDAGVVHRFGGAHIGIATQTDNGLIVPVIRHAEANDVWQNAAEVLRLSSAARDGSAKREELSGSTITITSLGPMGGLVTTPVINHPEVAIVGVNKIQTLPRYDANGHVVPRKLMNLSSGFDHRIVDGWDAAEFVQSIKAYLENPATLFI</sequence>
<evidence type="ECO:0000256" key="2">
    <source>
        <dbReference type="ARBA" id="ARBA00004052"/>
    </source>
</evidence>
<dbReference type="SUPFAM" id="SSF51230">
    <property type="entry name" value="Single hybrid motif"/>
    <property type="match status" value="1"/>
</dbReference>
<dbReference type="GO" id="GO:0016407">
    <property type="term" value="F:acetyltransferase activity"/>
    <property type="evidence" value="ECO:0007669"/>
    <property type="project" value="TreeGrafter"/>
</dbReference>
<dbReference type="FunFam" id="3.30.559.10:FF:000007">
    <property type="entry name" value="Dihydrolipoamide acetyltransferase component of pyruvate dehydrogenase complex"/>
    <property type="match status" value="1"/>
</dbReference>
<protein>
    <recommendedName>
        <fullName evidence="10">Dihydrolipoamide acetyltransferase component of pyruvate dehydrogenase complex</fullName>
        <ecNumber evidence="10">2.3.1.-</ecNumber>
    </recommendedName>
</protein>
<evidence type="ECO:0000256" key="6">
    <source>
        <dbReference type="ARBA" id="ARBA00022679"/>
    </source>
</evidence>
<gene>
    <name evidence="14" type="ORF">DX908_08435</name>
</gene>
<dbReference type="EC" id="2.3.1.-" evidence="10"/>
<dbReference type="PROSITE" id="PS00189">
    <property type="entry name" value="LIPOYL"/>
    <property type="match status" value="1"/>
</dbReference>
<dbReference type="Gene3D" id="2.40.50.100">
    <property type="match status" value="1"/>
</dbReference>
<dbReference type="Pfam" id="PF02817">
    <property type="entry name" value="E3_binding"/>
    <property type="match status" value="1"/>
</dbReference>
<dbReference type="PROSITE" id="PS51826">
    <property type="entry name" value="PSBD"/>
    <property type="match status" value="1"/>
</dbReference>
<comment type="function">
    <text evidence="2">E2 component of the 2-oxoglutarate dehydrogenase (OGDH) complex which catalyzes the second step in the conversion of 2-oxoglutarate to succinyl-CoA and CO(2).</text>
</comment>
<comment type="caution">
    <text evidence="14">The sequence shown here is derived from an EMBL/GenBank/DDBJ whole genome shotgun (WGS) entry which is preliminary data.</text>
</comment>
<evidence type="ECO:0000259" key="13">
    <source>
        <dbReference type="PROSITE" id="PS51826"/>
    </source>
</evidence>
<keyword evidence="15" id="KW-1185">Reference proteome</keyword>
<dbReference type="InterPro" id="IPR050743">
    <property type="entry name" value="2-oxoacid_DH_E2_comp"/>
</dbReference>
<dbReference type="EMBL" id="QUQO01000001">
    <property type="protein sequence ID" value="RFB05281.1"/>
    <property type="molecule type" value="Genomic_DNA"/>
</dbReference>
<proteinExistence type="inferred from homology"/>
<feature type="region of interest" description="Disordered" evidence="11">
    <location>
        <begin position="82"/>
        <end position="133"/>
    </location>
</feature>
<dbReference type="InterPro" id="IPR003016">
    <property type="entry name" value="2-oxoA_DH_lipoyl-BS"/>
</dbReference>
<organism evidence="14 15">
    <name type="scientific">Parvularcula marina</name>
    <dbReference type="NCBI Taxonomy" id="2292771"/>
    <lineage>
        <taxon>Bacteria</taxon>
        <taxon>Pseudomonadati</taxon>
        <taxon>Pseudomonadota</taxon>
        <taxon>Alphaproteobacteria</taxon>
        <taxon>Parvularculales</taxon>
        <taxon>Parvularculaceae</taxon>
        <taxon>Parvularcula</taxon>
    </lineage>
</organism>
<evidence type="ECO:0000256" key="11">
    <source>
        <dbReference type="SAM" id="MobiDB-lite"/>
    </source>
</evidence>
<dbReference type="RefSeq" id="WP_116391913.1">
    <property type="nucleotide sequence ID" value="NZ_QUQO01000001.1"/>
</dbReference>
<dbReference type="Gene3D" id="3.30.559.10">
    <property type="entry name" value="Chloramphenicol acetyltransferase-like domain"/>
    <property type="match status" value="1"/>
</dbReference>
<dbReference type="PROSITE" id="PS50968">
    <property type="entry name" value="BIOTINYL_LIPOYL"/>
    <property type="match status" value="1"/>
</dbReference>
<dbReference type="OrthoDB" id="9805770at2"/>
<dbReference type="PANTHER" id="PTHR43178">
    <property type="entry name" value="DIHYDROLIPOAMIDE ACETYLTRANSFERASE COMPONENT OF PYRUVATE DEHYDROGENASE COMPLEX"/>
    <property type="match status" value="1"/>
</dbReference>
<dbReference type="InterPro" id="IPR000089">
    <property type="entry name" value="Biotin_lipoyl"/>
</dbReference>
<keyword evidence="8 10" id="KW-0012">Acyltransferase</keyword>
<dbReference type="SUPFAM" id="SSF52777">
    <property type="entry name" value="CoA-dependent acyltransferases"/>
    <property type="match status" value="1"/>
</dbReference>
<comment type="catalytic activity">
    <reaction evidence="9">
        <text>N(6)-[(R)-dihydrolipoyl]-L-lysyl-[protein] + succinyl-CoA = N(6)-[(R)-S(8)-succinyldihydrolipoyl]-L-lysyl-[protein] + CoA</text>
        <dbReference type="Rhea" id="RHEA:15213"/>
        <dbReference type="Rhea" id="RHEA-COMP:10475"/>
        <dbReference type="Rhea" id="RHEA-COMP:20092"/>
        <dbReference type="ChEBI" id="CHEBI:57287"/>
        <dbReference type="ChEBI" id="CHEBI:57292"/>
        <dbReference type="ChEBI" id="CHEBI:83100"/>
        <dbReference type="ChEBI" id="CHEBI:83120"/>
        <dbReference type="EC" id="2.3.1.61"/>
    </reaction>
</comment>
<evidence type="ECO:0000313" key="14">
    <source>
        <dbReference type="EMBL" id="RFB05281.1"/>
    </source>
</evidence>
<evidence type="ECO:0000256" key="9">
    <source>
        <dbReference type="ARBA" id="ARBA00052761"/>
    </source>
</evidence>
<evidence type="ECO:0000256" key="3">
    <source>
        <dbReference type="ARBA" id="ARBA00005145"/>
    </source>
</evidence>
<comment type="cofactor">
    <cofactor evidence="1 10">
        <name>(R)-lipoate</name>
        <dbReference type="ChEBI" id="CHEBI:83088"/>
    </cofactor>
</comment>
<evidence type="ECO:0000256" key="5">
    <source>
        <dbReference type="ARBA" id="ARBA00011666"/>
    </source>
</evidence>
<dbReference type="InterPro" id="IPR004167">
    <property type="entry name" value="PSBD"/>
</dbReference>
<dbReference type="InterPro" id="IPR036625">
    <property type="entry name" value="E3-bd_dom_sf"/>
</dbReference>
<comment type="pathway">
    <text evidence="3">Amino-acid degradation; L-lysine degradation via saccharopine pathway; glutaryl-CoA from L-lysine: step 6/6.</text>
</comment>
<evidence type="ECO:0000313" key="15">
    <source>
        <dbReference type="Proteomes" id="UP000264589"/>
    </source>
</evidence>
<dbReference type="AlphaFoldDB" id="A0A371RIL0"/>
<dbReference type="SUPFAM" id="SSF47005">
    <property type="entry name" value="Peripheral subunit-binding domain of 2-oxo acid dehydrogenase complex"/>
    <property type="match status" value="1"/>
</dbReference>
<reference evidence="14 15" key="1">
    <citation type="submission" date="2018-08" db="EMBL/GenBank/DDBJ databases">
        <title>Parvularcula sp. SM1705, isolated from surface water of the South Sea China.</title>
        <authorList>
            <person name="Sun L."/>
        </authorList>
    </citation>
    <scope>NUCLEOTIDE SEQUENCE [LARGE SCALE GENOMIC DNA]</scope>
    <source>
        <strain evidence="14 15">SM1705</strain>
    </source>
</reference>
<dbReference type="InterPro" id="IPR023213">
    <property type="entry name" value="CAT-like_dom_sf"/>
</dbReference>
<evidence type="ECO:0000256" key="1">
    <source>
        <dbReference type="ARBA" id="ARBA00001938"/>
    </source>
</evidence>
<dbReference type="GO" id="GO:0031405">
    <property type="term" value="F:lipoic acid binding"/>
    <property type="evidence" value="ECO:0007669"/>
    <property type="project" value="TreeGrafter"/>
</dbReference>
<keyword evidence="6 10" id="KW-0808">Transferase</keyword>
<dbReference type="Gene3D" id="4.10.320.10">
    <property type="entry name" value="E3-binding domain"/>
    <property type="match status" value="1"/>
</dbReference>
<evidence type="ECO:0000259" key="12">
    <source>
        <dbReference type="PROSITE" id="PS50968"/>
    </source>
</evidence>
<feature type="compositionally biased region" description="Basic and acidic residues" evidence="11">
    <location>
        <begin position="139"/>
        <end position="148"/>
    </location>
</feature>
<dbReference type="GO" id="GO:0004149">
    <property type="term" value="F:dihydrolipoyllysine-residue succinyltransferase activity"/>
    <property type="evidence" value="ECO:0007669"/>
    <property type="project" value="UniProtKB-EC"/>
</dbReference>
<evidence type="ECO:0000256" key="7">
    <source>
        <dbReference type="ARBA" id="ARBA00022823"/>
    </source>
</evidence>
<comment type="subunit">
    <text evidence="5">Forms a 24-polypeptide structural core with octahedral symmetry. Part of the 2-oxoglutarate dehydrogenase (OGDH) complex composed of E1 (2-oxoglutarate dehydrogenase), E2 (dihydrolipoamide succinyltransferase) and E3 (dihydrolipoamide dehydrogenase); the complex contains multiple copies of the three enzymatic components (E1, E2 and E3).</text>
</comment>
<dbReference type="Proteomes" id="UP000264589">
    <property type="component" value="Unassembled WGS sequence"/>
</dbReference>
<feature type="compositionally biased region" description="Pro residues" evidence="11">
    <location>
        <begin position="110"/>
        <end position="124"/>
    </location>
</feature>
<feature type="domain" description="Peripheral subunit-binding (PSBD)" evidence="13">
    <location>
        <begin position="151"/>
        <end position="188"/>
    </location>
</feature>
<feature type="region of interest" description="Disordered" evidence="11">
    <location>
        <begin position="138"/>
        <end position="157"/>
    </location>
</feature>
<dbReference type="InParanoid" id="A0A371RIL0"/>
<dbReference type="InterPro" id="IPR011053">
    <property type="entry name" value="Single_hybrid_motif"/>
</dbReference>
<dbReference type="CDD" id="cd06849">
    <property type="entry name" value="lipoyl_domain"/>
    <property type="match status" value="1"/>
</dbReference>